<dbReference type="Pfam" id="PF06877">
    <property type="entry name" value="RraB"/>
    <property type="match status" value="1"/>
</dbReference>
<evidence type="ECO:0000313" key="3">
    <source>
        <dbReference type="Proteomes" id="UP001595961"/>
    </source>
</evidence>
<dbReference type="RefSeq" id="WP_266152076.1">
    <property type="nucleotide sequence ID" value="NZ_CP064028.1"/>
</dbReference>
<dbReference type="SUPFAM" id="SSF89946">
    <property type="entry name" value="Hypothetical protein VC0424"/>
    <property type="match status" value="1"/>
</dbReference>
<accession>A0ABV9BY01</accession>
<proteinExistence type="predicted"/>
<feature type="domain" description="Regulator of ribonuclease activity B" evidence="1">
    <location>
        <begin position="10"/>
        <end position="109"/>
    </location>
</feature>
<dbReference type="InterPro" id="IPR036701">
    <property type="entry name" value="RraB-like_sf"/>
</dbReference>
<dbReference type="Proteomes" id="UP001595961">
    <property type="component" value="Unassembled WGS sequence"/>
</dbReference>
<dbReference type="InterPro" id="IPR009671">
    <property type="entry name" value="RraB_dom"/>
</dbReference>
<comment type="caution">
    <text evidence="2">The sequence shown here is derived from an EMBL/GenBank/DDBJ whole genome shotgun (WGS) entry which is preliminary data.</text>
</comment>
<protein>
    <submittedName>
        <fullName evidence="2">Ribonuclease E inhibitor RraB</fullName>
    </submittedName>
</protein>
<keyword evidence="3" id="KW-1185">Reference proteome</keyword>
<organism evidence="2 3">
    <name type="scientific">Dyella halodurans</name>
    <dbReference type="NCBI Taxonomy" id="1920171"/>
    <lineage>
        <taxon>Bacteria</taxon>
        <taxon>Pseudomonadati</taxon>
        <taxon>Pseudomonadota</taxon>
        <taxon>Gammaproteobacteria</taxon>
        <taxon>Lysobacterales</taxon>
        <taxon>Rhodanobacteraceae</taxon>
        <taxon>Dyella</taxon>
    </lineage>
</organism>
<gene>
    <name evidence="2" type="ORF">ACFO5W_02800</name>
</gene>
<dbReference type="EMBL" id="JBHSGA010000004">
    <property type="protein sequence ID" value="MFC4525557.1"/>
    <property type="molecule type" value="Genomic_DNA"/>
</dbReference>
<evidence type="ECO:0000313" key="2">
    <source>
        <dbReference type="EMBL" id="MFC4525557.1"/>
    </source>
</evidence>
<name>A0ABV9BY01_9GAMM</name>
<evidence type="ECO:0000259" key="1">
    <source>
        <dbReference type="Pfam" id="PF06877"/>
    </source>
</evidence>
<sequence length="111" mass="12345">MTNQAIFPDDENGAMLRQMDADGDDLSVPREIAFTVIFPTEDSALKFAVMLLKHEQKVSFAEGGDQGELFWLVQAHPYMVPSHENISSYEDLLVSEADAFGGRFIAWGCES</sequence>
<reference evidence="3" key="1">
    <citation type="journal article" date="2019" name="Int. J. Syst. Evol. Microbiol.">
        <title>The Global Catalogue of Microorganisms (GCM) 10K type strain sequencing project: providing services to taxonomists for standard genome sequencing and annotation.</title>
        <authorList>
            <consortium name="The Broad Institute Genomics Platform"/>
            <consortium name="The Broad Institute Genome Sequencing Center for Infectious Disease"/>
            <person name="Wu L."/>
            <person name="Ma J."/>
        </authorList>
    </citation>
    <scope>NUCLEOTIDE SEQUENCE [LARGE SCALE GENOMIC DNA]</scope>
    <source>
        <strain evidence="3">CCM 4481</strain>
    </source>
</reference>
<dbReference type="Gene3D" id="3.30.70.970">
    <property type="entry name" value="RraB-like"/>
    <property type="match status" value="1"/>
</dbReference>